<dbReference type="Gene3D" id="3.20.20.370">
    <property type="entry name" value="Glycoside hydrolase/deacetylase"/>
    <property type="match status" value="1"/>
</dbReference>
<dbReference type="GO" id="GO:0005576">
    <property type="term" value="C:extracellular region"/>
    <property type="evidence" value="ECO:0007669"/>
    <property type="project" value="UniProtKB-SubCell"/>
</dbReference>
<dbReference type="Proteomes" id="UP000295444">
    <property type="component" value="Unassembled WGS sequence"/>
</dbReference>
<dbReference type="PANTHER" id="PTHR34216:SF3">
    <property type="entry name" value="POLY-BETA-1,6-N-ACETYL-D-GLUCOSAMINE N-DEACETYLASE"/>
    <property type="match status" value="1"/>
</dbReference>
<feature type="domain" description="NodB homology" evidence="3">
    <location>
        <begin position="52"/>
        <end position="228"/>
    </location>
</feature>
<dbReference type="SUPFAM" id="SSF88713">
    <property type="entry name" value="Glycoside hydrolase/deacetylase"/>
    <property type="match status" value="1"/>
</dbReference>
<dbReference type="Pfam" id="PF01522">
    <property type="entry name" value="Polysacc_deac_1"/>
    <property type="match status" value="1"/>
</dbReference>
<dbReference type="GO" id="GO:0005975">
    <property type="term" value="P:carbohydrate metabolic process"/>
    <property type="evidence" value="ECO:0007669"/>
    <property type="project" value="InterPro"/>
</dbReference>
<comment type="subcellular location">
    <subcellularLocation>
        <location evidence="1">Secreted</location>
    </subcellularLocation>
</comment>
<dbReference type="PANTHER" id="PTHR34216">
    <property type="match status" value="1"/>
</dbReference>
<name>A0A4V3D0E8_LABRH</name>
<gene>
    <name evidence="4" type="ORF">EV186_1011489</name>
</gene>
<organism evidence="4 5">
    <name type="scientific">Labedaea rhizosphaerae</name>
    <dbReference type="NCBI Taxonomy" id="598644"/>
    <lineage>
        <taxon>Bacteria</taxon>
        <taxon>Bacillati</taxon>
        <taxon>Actinomycetota</taxon>
        <taxon>Actinomycetes</taxon>
        <taxon>Pseudonocardiales</taxon>
        <taxon>Pseudonocardiaceae</taxon>
        <taxon>Labedaea</taxon>
    </lineage>
</organism>
<comment type="caution">
    <text evidence="4">The sequence shown here is derived from an EMBL/GenBank/DDBJ whole genome shotgun (WGS) entry which is preliminary data.</text>
</comment>
<dbReference type="InterPro" id="IPR051398">
    <property type="entry name" value="Polysacch_Deacetylase"/>
</dbReference>
<keyword evidence="2" id="KW-0732">Signal</keyword>
<evidence type="ECO:0000313" key="5">
    <source>
        <dbReference type="Proteomes" id="UP000295444"/>
    </source>
</evidence>
<keyword evidence="5" id="KW-1185">Reference proteome</keyword>
<proteinExistence type="predicted"/>
<accession>A0A4V3D0E8</accession>
<evidence type="ECO:0000256" key="1">
    <source>
        <dbReference type="ARBA" id="ARBA00004613"/>
    </source>
</evidence>
<dbReference type="InterPro" id="IPR002509">
    <property type="entry name" value="NODB_dom"/>
</dbReference>
<evidence type="ECO:0000259" key="3">
    <source>
        <dbReference type="PROSITE" id="PS51677"/>
    </source>
</evidence>
<dbReference type="InterPro" id="IPR011330">
    <property type="entry name" value="Glyco_hydro/deAcase_b/a-brl"/>
</dbReference>
<dbReference type="EMBL" id="SNXZ01000001">
    <property type="protein sequence ID" value="TDQ05515.1"/>
    <property type="molecule type" value="Genomic_DNA"/>
</dbReference>
<reference evidence="4 5" key="1">
    <citation type="submission" date="2019-03" db="EMBL/GenBank/DDBJ databases">
        <title>Genomic Encyclopedia of Type Strains, Phase IV (KMG-IV): sequencing the most valuable type-strain genomes for metagenomic binning, comparative biology and taxonomic classification.</title>
        <authorList>
            <person name="Goeker M."/>
        </authorList>
    </citation>
    <scope>NUCLEOTIDE SEQUENCE [LARGE SCALE GENOMIC DNA]</scope>
    <source>
        <strain evidence="4 5">DSM 45361</strain>
    </source>
</reference>
<protein>
    <submittedName>
        <fullName evidence="4">Polysaccharide deacetylase</fullName>
    </submittedName>
</protein>
<dbReference type="GO" id="GO:0016810">
    <property type="term" value="F:hydrolase activity, acting on carbon-nitrogen (but not peptide) bonds"/>
    <property type="evidence" value="ECO:0007669"/>
    <property type="project" value="InterPro"/>
</dbReference>
<evidence type="ECO:0000313" key="4">
    <source>
        <dbReference type="EMBL" id="TDQ05515.1"/>
    </source>
</evidence>
<dbReference type="AlphaFoldDB" id="A0A4V3D0E8"/>
<dbReference type="CDD" id="cd10918">
    <property type="entry name" value="CE4_NodB_like_5s_6s"/>
    <property type="match status" value="1"/>
</dbReference>
<dbReference type="PROSITE" id="PS51677">
    <property type="entry name" value="NODB"/>
    <property type="match status" value="1"/>
</dbReference>
<dbReference type="RefSeq" id="WP_243753862.1">
    <property type="nucleotide sequence ID" value="NZ_SNXZ01000001.1"/>
</dbReference>
<evidence type="ECO:0000256" key="2">
    <source>
        <dbReference type="ARBA" id="ARBA00022729"/>
    </source>
</evidence>
<sequence length="228" mass="25091">MTSRGDRVLNLTVHGIGDPVRPLEDGEDRTWVTVEQFEQALDAAEAAVAQGHDVRITFDDGNDSDVRIGLPRLVSRGLTAQFFLLAGLLDAPGRVSRSDVGTLLEAGMTVGSHGWSHVDWRTLDKAAVLRELYQAHEVLGEVTGSPIDRVAVPFGSYDRTVLAHLRRAGVRRVYTSDGGPARRGTWLQARTSLHAAMTREWINSVVFDRATAATRARRFLARGVKRVR</sequence>